<feature type="compositionally biased region" description="Basic and acidic residues" evidence="12">
    <location>
        <begin position="102"/>
        <end position="118"/>
    </location>
</feature>
<evidence type="ECO:0000256" key="10">
    <source>
        <dbReference type="ARBA" id="ARBA00023242"/>
    </source>
</evidence>
<feature type="compositionally biased region" description="Polar residues" evidence="12">
    <location>
        <begin position="240"/>
        <end position="252"/>
    </location>
</feature>
<dbReference type="GO" id="GO:0061630">
    <property type="term" value="F:ubiquitin protein ligase activity"/>
    <property type="evidence" value="ECO:0007669"/>
    <property type="project" value="UniProtKB-EC"/>
</dbReference>
<dbReference type="GO" id="GO:0031491">
    <property type="term" value="F:nucleosome binding"/>
    <property type="evidence" value="ECO:0007669"/>
    <property type="project" value="TreeGrafter"/>
</dbReference>
<evidence type="ECO:0000256" key="6">
    <source>
        <dbReference type="ARBA" id="ARBA00022763"/>
    </source>
</evidence>
<accession>W9SWW6</accession>
<dbReference type="STRING" id="981085.W9SWW6"/>
<feature type="compositionally biased region" description="Basic and acidic residues" evidence="12">
    <location>
        <begin position="1"/>
        <end position="17"/>
    </location>
</feature>
<feature type="compositionally biased region" description="Polar residues" evidence="12">
    <location>
        <begin position="65"/>
        <end position="75"/>
    </location>
</feature>
<evidence type="ECO:0000256" key="4">
    <source>
        <dbReference type="ARBA" id="ARBA00022679"/>
    </source>
</evidence>
<evidence type="ECO:0000256" key="7">
    <source>
        <dbReference type="ARBA" id="ARBA00022771"/>
    </source>
</evidence>
<dbReference type="GO" id="GO:0006302">
    <property type="term" value="P:double-strand break repair"/>
    <property type="evidence" value="ECO:0007669"/>
    <property type="project" value="TreeGrafter"/>
</dbReference>
<comment type="subcellular location">
    <subcellularLocation>
        <location evidence="2">Nucleus</location>
    </subcellularLocation>
</comment>
<feature type="region of interest" description="Disordered" evidence="12">
    <location>
        <begin position="1"/>
        <end position="26"/>
    </location>
</feature>
<evidence type="ECO:0000256" key="3">
    <source>
        <dbReference type="ARBA" id="ARBA00012483"/>
    </source>
</evidence>
<proteinExistence type="predicted"/>
<reference evidence="15" key="1">
    <citation type="submission" date="2013-01" db="EMBL/GenBank/DDBJ databases">
        <title>Draft Genome Sequence of a Mulberry Tree, Morus notabilis C.K. Schneid.</title>
        <authorList>
            <person name="He N."/>
            <person name="Zhao S."/>
        </authorList>
    </citation>
    <scope>NUCLEOTIDE SEQUENCE</scope>
</reference>
<keyword evidence="7 11" id="KW-0863">Zinc-finger</keyword>
<keyword evidence="10" id="KW-0539">Nucleus</keyword>
<feature type="region of interest" description="Disordered" evidence="12">
    <location>
        <begin position="49"/>
        <end position="124"/>
    </location>
</feature>
<keyword evidence="8" id="KW-0833">Ubl conjugation pathway</keyword>
<name>W9SWW6_9ROSA</name>
<evidence type="ECO:0000256" key="8">
    <source>
        <dbReference type="ARBA" id="ARBA00022786"/>
    </source>
</evidence>
<evidence type="ECO:0000313" key="15">
    <source>
        <dbReference type="Proteomes" id="UP000030645"/>
    </source>
</evidence>
<sequence>MGSEDRKQSPRDPRKNQPTESGFIFSPRFKSVAAMAGWDEDSLLCASLIVDDTPDRDSRRRKRTLSQFNTPPSSNSRRKRRAQQRSPISIPMVSLDLDDGATTEKEATPLKEERKETGGDISLAEQNSGGLPCMDKLREELSCAICLDICLEPSTTPCGHSFCLKCLRSAASKCGKKCPKCRQVISNGRSCTVNTVLWNTIQLLFPKEVEAKKSAGASKGRESERNQQIPEMAFYNSLRNEGTRESQLPSRTETIRRRRRAATQSRNDDTILSPEREMRRIIRAASRVSSSDTTCIPSQDEDAALALRLQREEFMGAFRGTTTRLLNQSRTSTTTVTRGTRVNQSSTTTNTNTSGGGGGGDGGSSSFSLARANLRAMASRAVTLRVRDRYNI</sequence>
<organism evidence="14 15">
    <name type="scientific">Morus notabilis</name>
    <dbReference type="NCBI Taxonomy" id="981085"/>
    <lineage>
        <taxon>Eukaryota</taxon>
        <taxon>Viridiplantae</taxon>
        <taxon>Streptophyta</taxon>
        <taxon>Embryophyta</taxon>
        <taxon>Tracheophyta</taxon>
        <taxon>Spermatophyta</taxon>
        <taxon>Magnoliopsida</taxon>
        <taxon>eudicotyledons</taxon>
        <taxon>Gunneridae</taxon>
        <taxon>Pentapetalae</taxon>
        <taxon>rosids</taxon>
        <taxon>fabids</taxon>
        <taxon>Rosales</taxon>
        <taxon>Moraceae</taxon>
        <taxon>Moreae</taxon>
        <taxon>Morus</taxon>
    </lineage>
</organism>
<keyword evidence="4" id="KW-0808">Transferase</keyword>
<evidence type="ECO:0000256" key="11">
    <source>
        <dbReference type="PROSITE-ProRule" id="PRU00175"/>
    </source>
</evidence>
<dbReference type="InterPro" id="IPR018957">
    <property type="entry name" value="Znf_C3HC4_RING-type"/>
</dbReference>
<dbReference type="Pfam" id="PF00097">
    <property type="entry name" value="zf-C3HC4"/>
    <property type="match status" value="1"/>
</dbReference>
<protein>
    <recommendedName>
        <fullName evidence="3">RING-type E3 ubiquitin transferase</fullName>
        <ecNumber evidence="3">2.3.2.27</ecNumber>
    </recommendedName>
</protein>
<keyword evidence="6" id="KW-0227">DNA damage</keyword>
<gene>
    <name evidence="14" type="ORF">L484_017668</name>
</gene>
<keyword evidence="5" id="KW-0479">Metal-binding</keyword>
<feature type="region of interest" description="Disordered" evidence="12">
    <location>
        <begin position="329"/>
        <end position="364"/>
    </location>
</feature>
<feature type="domain" description="RING-type" evidence="13">
    <location>
        <begin position="143"/>
        <end position="182"/>
    </location>
</feature>
<dbReference type="InterPro" id="IPR051657">
    <property type="entry name" value="RNF168/RNF169_E3_ubiq-ligase"/>
</dbReference>
<evidence type="ECO:0000256" key="12">
    <source>
        <dbReference type="SAM" id="MobiDB-lite"/>
    </source>
</evidence>
<dbReference type="PANTHER" id="PTHR23328">
    <property type="entry name" value="RING-TYPE DOMAIN-CONTAINING PROTEIN"/>
    <property type="match status" value="1"/>
</dbReference>
<dbReference type="GO" id="GO:0035861">
    <property type="term" value="C:site of double-strand break"/>
    <property type="evidence" value="ECO:0007669"/>
    <property type="project" value="TreeGrafter"/>
</dbReference>
<keyword evidence="9" id="KW-0862">Zinc</keyword>
<keyword evidence="15" id="KW-1185">Reference proteome</keyword>
<evidence type="ECO:0000313" key="14">
    <source>
        <dbReference type="EMBL" id="EXC31386.1"/>
    </source>
</evidence>
<feature type="region of interest" description="Disordered" evidence="12">
    <location>
        <begin position="240"/>
        <end position="268"/>
    </location>
</feature>
<feature type="compositionally biased region" description="Gly residues" evidence="12">
    <location>
        <begin position="354"/>
        <end position="363"/>
    </location>
</feature>
<dbReference type="OrthoDB" id="6105938at2759"/>
<dbReference type="KEGG" id="mnt:21400656"/>
<dbReference type="Proteomes" id="UP000030645">
    <property type="component" value="Unassembled WGS sequence"/>
</dbReference>
<evidence type="ECO:0000256" key="1">
    <source>
        <dbReference type="ARBA" id="ARBA00000900"/>
    </source>
</evidence>
<dbReference type="GO" id="GO:0005634">
    <property type="term" value="C:nucleus"/>
    <property type="evidence" value="ECO:0007669"/>
    <property type="project" value="UniProtKB-SubCell"/>
</dbReference>
<dbReference type="InterPro" id="IPR017907">
    <property type="entry name" value="Znf_RING_CS"/>
</dbReference>
<evidence type="ECO:0000256" key="5">
    <source>
        <dbReference type="ARBA" id="ARBA00022723"/>
    </source>
</evidence>
<evidence type="ECO:0000256" key="9">
    <source>
        <dbReference type="ARBA" id="ARBA00022833"/>
    </source>
</evidence>
<dbReference type="InterPro" id="IPR013083">
    <property type="entry name" value="Znf_RING/FYVE/PHD"/>
</dbReference>
<dbReference type="PANTHER" id="PTHR23328:SF0">
    <property type="entry name" value="RING-TYPE DOMAIN-CONTAINING PROTEIN"/>
    <property type="match status" value="1"/>
</dbReference>
<dbReference type="eggNOG" id="KOG4159">
    <property type="taxonomic scope" value="Eukaryota"/>
</dbReference>
<dbReference type="PROSITE" id="PS50089">
    <property type="entry name" value="ZF_RING_2"/>
    <property type="match status" value="1"/>
</dbReference>
<dbReference type="SUPFAM" id="SSF57850">
    <property type="entry name" value="RING/U-box"/>
    <property type="match status" value="1"/>
</dbReference>
<dbReference type="SMART" id="SM00184">
    <property type="entry name" value="RING"/>
    <property type="match status" value="1"/>
</dbReference>
<dbReference type="GO" id="GO:0008270">
    <property type="term" value="F:zinc ion binding"/>
    <property type="evidence" value="ECO:0007669"/>
    <property type="project" value="UniProtKB-KW"/>
</dbReference>
<evidence type="ECO:0000259" key="13">
    <source>
        <dbReference type="PROSITE" id="PS50089"/>
    </source>
</evidence>
<dbReference type="AlphaFoldDB" id="W9SWW6"/>
<feature type="compositionally biased region" description="Low complexity" evidence="12">
    <location>
        <begin position="329"/>
        <end position="353"/>
    </location>
</feature>
<dbReference type="EMBL" id="KE346255">
    <property type="protein sequence ID" value="EXC31386.1"/>
    <property type="molecule type" value="Genomic_DNA"/>
</dbReference>
<dbReference type="PROSITE" id="PS00518">
    <property type="entry name" value="ZF_RING_1"/>
    <property type="match status" value="1"/>
</dbReference>
<comment type="catalytic activity">
    <reaction evidence="1">
        <text>S-ubiquitinyl-[E2 ubiquitin-conjugating enzyme]-L-cysteine + [acceptor protein]-L-lysine = [E2 ubiquitin-conjugating enzyme]-L-cysteine + N(6)-ubiquitinyl-[acceptor protein]-L-lysine.</text>
        <dbReference type="EC" id="2.3.2.27"/>
    </reaction>
</comment>
<dbReference type="EC" id="2.3.2.27" evidence="3"/>
<dbReference type="Gene3D" id="3.30.40.10">
    <property type="entry name" value="Zinc/RING finger domain, C3HC4 (zinc finger)"/>
    <property type="match status" value="1"/>
</dbReference>
<evidence type="ECO:0000256" key="2">
    <source>
        <dbReference type="ARBA" id="ARBA00004123"/>
    </source>
</evidence>
<dbReference type="InterPro" id="IPR001841">
    <property type="entry name" value="Znf_RING"/>
</dbReference>